<accession>A0AAV9USX7</accession>
<feature type="region of interest" description="Disordered" evidence="1">
    <location>
        <begin position="290"/>
        <end position="323"/>
    </location>
</feature>
<evidence type="ECO:0000313" key="3">
    <source>
        <dbReference type="Proteomes" id="UP001375240"/>
    </source>
</evidence>
<dbReference type="EMBL" id="JAVHNQ010000005">
    <property type="protein sequence ID" value="KAK6346860.1"/>
    <property type="molecule type" value="Genomic_DNA"/>
</dbReference>
<feature type="region of interest" description="Disordered" evidence="1">
    <location>
        <begin position="340"/>
        <end position="387"/>
    </location>
</feature>
<feature type="compositionally biased region" description="Basic and acidic residues" evidence="1">
    <location>
        <begin position="356"/>
        <end position="376"/>
    </location>
</feature>
<reference evidence="2 3" key="1">
    <citation type="submission" date="2019-10" db="EMBL/GenBank/DDBJ databases">
        <authorList>
            <person name="Palmer J.M."/>
        </authorList>
    </citation>
    <scope>NUCLEOTIDE SEQUENCE [LARGE SCALE GENOMIC DNA]</scope>
    <source>
        <strain evidence="2 3">TWF696</strain>
    </source>
</reference>
<comment type="caution">
    <text evidence="2">The sequence shown here is derived from an EMBL/GenBank/DDBJ whole genome shotgun (WGS) entry which is preliminary data.</text>
</comment>
<evidence type="ECO:0000256" key="1">
    <source>
        <dbReference type="SAM" id="MobiDB-lite"/>
    </source>
</evidence>
<dbReference type="Proteomes" id="UP001375240">
    <property type="component" value="Unassembled WGS sequence"/>
</dbReference>
<protein>
    <submittedName>
        <fullName evidence="2">Uncharacterized protein</fullName>
    </submittedName>
</protein>
<evidence type="ECO:0000313" key="2">
    <source>
        <dbReference type="EMBL" id="KAK6346860.1"/>
    </source>
</evidence>
<keyword evidence="3" id="KW-1185">Reference proteome</keyword>
<sequence length="387" mass="43271">MRLLTFRRRQNVDMAKASNDPKSRPLGTPLTPLPPYRAHLRAKTFSETSLLSPCLTRASFQSDETQAASKSELLSHALHLARLAVILDRAEVYTGAARAYYDCCFLLASVEPLLARIESDITHQISKSYKKRLAFLSALAPISAGNTLQFPLDISPAPEYHVHLSGKAIQPTQLAELNRLCQFLRTLGHCTQIIQNLESESRSAISKSVDRKGLLCLSSEFQRLQEDITRFRGYYSKEDLVSGAASNILYVLLGSFRRKIANLVKSGDKQLILFLLALFDIRLPSECEAESKPLPPQPLNITKPPKREPIYTGARPPLTPGPTMKFANSIPETAREAVRLAPAPIPRKSSKRRRNRGEARKKPMHAREVCQGEEKSQVASRETFYLP</sequence>
<dbReference type="AlphaFoldDB" id="A0AAV9USX7"/>
<organism evidence="2 3">
    <name type="scientific">Orbilia brochopaga</name>
    <dbReference type="NCBI Taxonomy" id="3140254"/>
    <lineage>
        <taxon>Eukaryota</taxon>
        <taxon>Fungi</taxon>
        <taxon>Dikarya</taxon>
        <taxon>Ascomycota</taxon>
        <taxon>Pezizomycotina</taxon>
        <taxon>Orbiliomycetes</taxon>
        <taxon>Orbiliales</taxon>
        <taxon>Orbiliaceae</taxon>
        <taxon>Orbilia</taxon>
    </lineage>
</organism>
<proteinExistence type="predicted"/>
<gene>
    <name evidence="2" type="ORF">TWF696_006965</name>
</gene>
<name>A0AAV9USX7_9PEZI</name>